<dbReference type="Gene3D" id="3.40.630.30">
    <property type="match status" value="1"/>
</dbReference>
<protein>
    <recommendedName>
        <fullName evidence="1">N-acetyltransferase domain-containing protein</fullName>
    </recommendedName>
</protein>
<dbReference type="InterPro" id="IPR000182">
    <property type="entry name" value="GNAT_dom"/>
</dbReference>
<dbReference type="PROSITE" id="PS51186">
    <property type="entry name" value="GNAT"/>
    <property type="match status" value="1"/>
</dbReference>
<accession>E4XMX2</accession>
<organism evidence="2">
    <name type="scientific">Oikopleura dioica</name>
    <name type="common">Tunicate</name>
    <dbReference type="NCBI Taxonomy" id="34765"/>
    <lineage>
        <taxon>Eukaryota</taxon>
        <taxon>Metazoa</taxon>
        <taxon>Chordata</taxon>
        <taxon>Tunicata</taxon>
        <taxon>Appendicularia</taxon>
        <taxon>Copelata</taxon>
        <taxon>Oikopleuridae</taxon>
        <taxon>Oikopleura</taxon>
    </lineage>
</organism>
<dbReference type="InterPro" id="IPR016181">
    <property type="entry name" value="Acyl_CoA_acyltransferase"/>
</dbReference>
<name>E4XMX2_OIKDI</name>
<dbReference type="EMBL" id="FN653080">
    <property type="protein sequence ID" value="CBY11268.1"/>
    <property type="molecule type" value="Genomic_DNA"/>
</dbReference>
<dbReference type="Pfam" id="PF00583">
    <property type="entry name" value="Acetyltransf_1"/>
    <property type="match status" value="1"/>
</dbReference>
<dbReference type="AlphaFoldDB" id="E4XMX2"/>
<dbReference type="Proteomes" id="UP000011014">
    <property type="component" value="Unassembled WGS sequence"/>
</dbReference>
<dbReference type="CDD" id="cd04301">
    <property type="entry name" value="NAT_SF"/>
    <property type="match status" value="1"/>
</dbReference>
<reference evidence="2" key="1">
    <citation type="journal article" date="2010" name="Science">
        <title>Plasticity of animal genome architecture unmasked by rapid evolution of a pelagic tunicate.</title>
        <authorList>
            <person name="Denoeud F."/>
            <person name="Henriet S."/>
            <person name="Mungpakdee S."/>
            <person name="Aury J.M."/>
            <person name="Da Silva C."/>
            <person name="Brinkmann H."/>
            <person name="Mikhaleva J."/>
            <person name="Olsen L.C."/>
            <person name="Jubin C."/>
            <person name="Canestro C."/>
            <person name="Bouquet J.M."/>
            <person name="Danks G."/>
            <person name="Poulain J."/>
            <person name="Campsteijn C."/>
            <person name="Adamski M."/>
            <person name="Cross I."/>
            <person name="Yadetie F."/>
            <person name="Muffato M."/>
            <person name="Louis A."/>
            <person name="Butcher S."/>
            <person name="Tsagkogeorga G."/>
            <person name="Konrad A."/>
            <person name="Singh S."/>
            <person name="Jensen M.F."/>
            <person name="Cong E.H."/>
            <person name="Eikeseth-Otteraa H."/>
            <person name="Noel B."/>
            <person name="Anthouard V."/>
            <person name="Porcel B.M."/>
            <person name="Kachouri-Lafond R."/>
            <person name="Nishino A."/>
            <person name="Ugolini M."/>
            <person name="Chourrout P."/>
            <person name="Nishida H."/>
            <person name="Aasland R."/>
            <person name="Huzurbazar S."/>
            <person name="Westhof E."/>
            <person name="Delsuc F."/>
            <person name="Lehrach H."/>
            <person name="Reinhardt R."/>
            <person name="Weissenbach J."/>
            <person name="Roy S.W."/>
            <person name="Artiguenave F."/>
            <person name="Postlethwait J.H."/>
            <person name="Manak J.R."/>
            <person name="Thompson E.M."/>
            <person name="Jaillon O."/>
            <person name="Du Pasquier L."/>
            <person name="Boudinot P."/>
            <person name="Liberles D.A."/>
            <person name="Volff J.N."/>
            <person name="Philippe H."/>
            <person name="Lenhard B."/>
            <person name="Roest Crollius H."/>
            <person name="Wincker P."/>
            <person name="Chourrout D."/>
        </authorList>
    </citation>
    <scope>NUCLEOTIDE SEQUENCE [LARGE SCALE GENOMIC DNA]</scope>
</reference>
<dbReference type="OrthoDB" id="10307561at2759"/>
<evidence type="ECO:0000259" key="1">
    <source>
        <dbReference type="PROSITE" id="PS51186"/>
    </source>
</evidence>
<gene>
    <name evidence="2" type="ORF">GSOID_T00015521001</name>
    <name evidence="3" type="ORF">GSOID_T00019053001</name>
</gene>
<dbReference type="Proteomes" id="UP000001307">
    <property type="component" value="Unassembled WGS sequence"/>
</dbReference>
<sequence>MGAELHLEKITEEHVEEVLEFLQKNAFAQAAAQTTEKPNPKRLRQFIGFACDNGINICYRDQDDKLAAVIIGYDIAKKTELSLISSALCWLKCCSCLPKFQRPIEALNFVESLIGDTDKLLELHNIETTEECYEIATVVIRTDLRQKGIGTEFVKTALERAKERGRKHATAFATVEPLRKTYANLGFENVTSVNYEVAFGAAHYNGKLESGDCHFMVCKL</sequence>
<evidence type="ECO:0000313" key="3">
    <source>
        <dbReference type="EMBL" id="CBY31097.1"/>
    </source>
</evidence>
<dbReference type="InParanoid" id="E4XMX2"/>
<dbReference type="GO" id="GO:0016747">
    <property type="term" value="F:acyltransferase activity, transferring groups other than amino-acyl groups"/>
    <property type="evidence" value="ECO:0007669"/>
    <property type="project" value="InterPro"/>
</dbReference>
<evidence type="ECO:0000313" key="4">
    <source>
        <dbReference type="Proteomes" id="UP000001307"/>
    </source>
</evidence>
<evidence type="ECO:0000313" key="2">
    <source>
        <dbReference type="EMBL" id="CBY11268.1"/>
    </source>
</evidence>
<dbReference type="EMBL" id="FN654292">
    <property type="protein sequence ID" value="CBY31097.1"/>
    <property type="molecule type" value="Genomic_DNA"/>
</dbReference>
<feature type="domain" description="N-acetyltransferase" evidence="1">
    <location>
        <begin position="71"/>
        <end position="206"/>
    </location>
</feature>
<dbReference type="SUPFAM" id="SSF55729">
    <property type="entry name" value="Acyl-CoA N-acyltransferases (Nat)"/>
    <property type="match status" value="1"/>
</dbReference>
<proteinExistence type="predicted"/>
<keyword evidence="4" id="KW-1185">Reference proteome</keyword>